<evidence type="ECO:0000259" key="11">
    <source>
        <dbReference type="Pfam" id="PF03921"/>
    </source>
</evidence>
<dbReference type="OrthoDB" id="10012075at2759"/>
<evidence type="ECO:0000313" key="12">
    <source>
        <dbReference type="Proteomes" id="UP000515203"/>
    </source>
</evidence>
<keyword evidence="3" id="KW-0732">Signal</keyword>
<keyword evidence="5" id="KW-0130">Cell adhesion</keyword>
<evidence type="ECO:0000256" key="3">
    <source>
        <dbReference type="ARBA" id="ARBA00022729"/>
    </source>
</evidence>
<organism evidence="12 13">
    <name type="scientific">Octodon degus</name>
    <name type="common">Degu</name>
    <name type="synonym">Sciurus degus</name>
    <dbReference type="NCBI Taxonomy" id="10160"/>
    <lineage>
        <taxon>Eukaryota</taxon>
        <taxon>Metazoa</taxon>
        <taxon>Chordata</taxon>
        <taxon>Craniata</taxon>
        <taxon>Vertebrata</taxon>
        <taxon>Euteleostomi</taxon>
        <taxon>Mammalia</taxon>
        <taxon>Eutheria</taxon>
        <taxon>Euarchontoglires</taxon>
        <taxon>Glires</taxon>
        <taxon>Rodentia</taxon>
        <taxon>Hystricomorpha</taxon>
        <taxon>Octodontidae</taxon>
        <taxon>Octodon</taxon>
    </lineage>
</organism>
<dbReference type="InterPro" id="IPR013768">
    <property type="entry name" value="ICAM_N"/>
</dbReference>
<dbReference type="FunCoup" id="A0A6P6EKW0">
    <property type="interactions" value="46"/>
</dbReference>
<dbReference type="InterPro" id="IPR047012">
    <property type="entry name" value="ICAM_VCAM"/>
</dbReference>
<evidence type="ECO:0000256" key="4">
    <source>
        <dbReference type="ARBA" id="ARBA00022737"/>
    </source>
</evidence>
<dbReference type="InterPro" id="IPR013783">
    <property type="entry name" value="Ig-like_fold"/>
</dbReference>
<dbReference type="InterPro" id="IPR036179">
    <property type="entry name" value="Ig-like_dom_sf"/>
</dbReference>
<evidence type="ECO:0000256" key="5">
    <source>
        <dbReference type="ARBA" id="ARBA00022889"/>
    </source>
</evidence>
<dbReference type="Proteomes" id="UP000515203">
    <property type="component" value="Unplaced"/>
</dbReference>
<gene>
    <name evidence="13" type="primary">Icam4</name>
</gene>
<evidence type="ECO:0000256" key="8">
    <source>
        <dbReference type="ARBA" id="ARBA00023157"/>
    </source>
</evidence>
<dbReference type="InParanoid" id="A0A6P6EKW0"/>
<dbReference type="Gene3D" id="2.60.40.10">
    <property type="entry name" value="Immunoglobulins"/>
    <property type="match status" value="2"/>
</dbReference>
<feature type="domain" description="Intercellular adhesion molecule N-terminal" evidence="11">
    <location>
        <begin position="112"/>
        <end position="200"/>
    </location>
</feature>
<dbReference type="SUPFAM" id="SSF48726">
    <property type="entry name" value="Immunoglobulin"/>
    <property type="match status" value="2"/>
</dbReference>
<keyword evidence="8" id="KW-1015">Disulfide bond</keyword>
<evidence type="ECO:0000256" key="10">
    <source>
        <dbReference type="ARBA" id="ARBA00023319"/>
    </source>
</evidence>
<keyword evidence="2" id="KW-0812">Transmembrane</keyword>
<keyword evidence="12" id="KW-1185">Reference proteome</keyword>
<dbReference type="Pfam" id="PF03921">
    <property type="entry name" value="ICAM_N"/>
    <property type="match status" value="1"/>
</dbReference>
<name>A0A6P6EKW0_OCTDE</name>
<reference evidence="13" key="1">
    <citation type="submission" date="2025-08" db="UniProtKB">
        <authorList>
            <consortium name="RefSeq"/>
        </authorList>
    </citation>
    <scope>IDENTIFICATION</scope>
</reference>
<accession>A0A6P6EKW0</accession>
<dbReference type="GeneID" id="101587574"/>
<evidence type="ECO:0000256" key="9">
    <source>
        <dbReference type="ARBA" id="ARBA00023180"/>
    </source>
</evidence>
<comment type="subcellular location">
    <subcellularLocation>
        <location evidence="1">Membrane</location>
        <topology evidence="1">Single-pass type I membrane protein</topology>
    </subcellularLocation>
</comment>
<dbReference type="PANTHER" id="PTHR13771:SF8">
    <property type="entry name" value="INTERCELLULAR ADHESION MOLECULE 4"/>
    <property type="match status" value="1"/>
</dbReference>
<dbReference type="GO" id="GO:0005178">
    <property type="term" value="F:integrin binding"/>
    <property type="evidence" value="ECO:0007669"/>
    <property type="project" value="InterPro"/>
</dbReference>
<evidence type="ECO:0000313" key="13">
    <source>
        <dbReference type="RefSeq" id="XP_023572921.1"/>
    </source>
</evidence>
<dbReference type="RefSeq" id="XP_023572921.1">
    <property type="nucleotide sequence ID" value="XM_023717153.1"/>
</dbReference>
<evidence type="ECO:0000256" key="7">
    <source>
        <dbReference type="ARBA" id="ARBA00023136"/>
    </source>
</evidence>
<dbReference type="GO" id="GO:0007155">
    <property type="term" value="P:cell adhesion"/>
    <property type="evidence" value="ECO:0007669"/>
    <property type="project" value="UniProtKB-KW"/>
</dbReference>
<keyword evidence="6" id="KW-1133">Transmembrane helix</keyword>
<keyword evidence="4" id="KW-0677">Repeat</keyword>
<keyword evidence="10" id="KW-0393">Immunoglobulin domain</keyword>
<dbReference type="AlphaFoldDB" id="A0A6P6EKW0"/>
<keyword evidence="7" id="KW-0472">Membrane</keyword>
<dbReference type="GO" id="GO:0005886">
    <property type="term" value="C:plasma membrane"/>
    <property type="evidence" value="ECO:0007669"/>
    <property type="project" value="TreeGrafter"/>
</dbReference>
<sequence>MWLTVVSRISFWVEGRRTRILCRGPWPFLGPLALSGAGLGRRSRGAPLSPEPARLPGARPPLGVPAMKSLLLPLPLLLAAAYPVGGSARRRQAELSQSPSPSPAAPLGVSEPFRVRLSPELVEVAPGHSVWLNCSTSCPLPARPSLFTQLRRGRTTSGPGWVSYELVNVTAWSSVVRCCATCAGERRQATARINAYKPPRSVILEQPVLARGRYTLRCHVTQLFPVGFLRVSLRRGGRLIYFERLERFKGLDLANVTLTYTFRARPSDFWQPVTCHARLNLGGLVVRSSSAPVILSPLGKDLCDPGDSGRCTCGDSRKAQARVTSVRPSPGFLILHLLFPDWSPESKALASTSIATVVGILLAVGAATLHRWLGIQPRGACSAG</sequence>
<evidence type="ECO:0000256" key="2">
    <source>
        <dbReference type="ARBA" id="ARBA00022692"/>
    </source>
</evidence>
<dbReference type="CTD" id="3386"/>
<evidence type="ECO:0000256" key="6">
    <source>
        <dbReference type="ARBA" id="ARBA00022989"/>
    </source>
</evidence>
<proteinExistence type="predicted"/>
<dbReference type="PANTHER" id="PTHR13771">
    <property type="entry name" value="INTERCELLULAR ADHESION MOLECULE"/>
    <property type="match status" value="1"/>
</dbReference>
<dbReference type="FunFam" id="2.60.40.10:FF:000194">
    <property type="entry name" value="Intercellular adhesion molecule 1"/>
    <property type="match status" value="1"/>
</dbReference>
<evidence type="ECO:0000256" key="1">
    <source>
        <dbReference type="ARBA" id="ARBA00004479"/>
    </source>
</evidence>
<protein>
    <submittedName>
        <fullName evidence="13">Intercellular adhesion molecule 4 isoform X1</fullName>
    </submittedName>
</protein>
<keyword evidence="9" id="KW-0325">Glycoprotein</keyword>